<organism evidence="1 2">
    <name type="scientific">Bacteroides intestinalis DSM 17393</name>
    <dbReference type="NCBI Taxonomy" id="471870"/>
    <lineage>
        <taxon>Bacteria</taxon>
        <taxon>Pseudomonadati</taxon>
        <taxon>Bacteroidota</taxon>
        <taxon>Bacteroidia</taxon>
        <taxon>Bacteroidales</taxon>
        <taxon>Bacteroidaceae</taxon>
        <taxon>Bacteroides</taxon>
    </lineage>
</organism>
<evidence type="ECO:0000313" key="1">
    <source>
        <dbReference type="EMBL" id="EDV05235.1"/>
    </source>
</evidence>
<dbReference type="STRING" id="471870.BACINT_04380"/>
<evidence type="ECO:0000313" key="2">
    <source>
        <dbReference type="Proteomes" id="UP000004596"/>
    </source>
</evidence>
<proteinExistence type="predicted"/>
<accession>B3CFV7</accession>
<dbReference type="Proteomes" id="UP000004596">
    <property type="component" value="Unassembled WGS sequence"/>
</dbReference>
<dbReference type="AlphaFoldDB" id="B3CFV7"/>
<reference evidence="1 2" key="1">
    <citation type="submission" date="2008-04" db="EMBL/GenBank/DDBJ databases">
        <title>Draft genome sequence of Bacteroides intestinalis (DSM 17393).</title>
        <authorList>
            <person name="Sudarsanam P."/>
            <person name="Ley R."/>
            <person name="Guruge J."/>
            <person name="Turnbaugh P.J."/>
            <person name="Mahowald M."/>
            <person name="Liep D."/>
            <person name="Gordon J."/>
        </authorList>
    </citation>
    <scope>NUCLEOTIDE SEQUENCE [LARGE SCALE GENOMIC DNA]</scope>
    <source>
        <strain evidence="1 2">DSM 17393</strain>
    </source>
</reference>
<name>B3CFV7_9BACE</name>
<sequence length="56" mass="6664">MLLYCQCFAIVLASFCQCGGKLLPMWWHNFANVVARWQMYFERETALTYFFLPSCN</sequence>
<dbReference type="EMBL" id="ABJL02000008">
    <property type="protein sequence ID" value="EDV05235.1"/>
    <property type="molecule type" value="Genomic_DNA"/>
</dbReference>
<reference evidence="1 2" key="2">
    <citation type="submission" date="2008-04" db="EMBL/GenBank/DDBJ databases">
        <authorList>
            <person name="Fulton L."/>
            <person name="Clifton S."/>
            <person name="Fulton B."/>
            <person name="Xu J."/>
            <person name="Minx P."/>
            <person name="Pepin K.H."/>
            <person name="Johnson M."/>
            <person name="Thiruvilangam P."/>
            <person name="Bhonagiri V."/>
            <person name="Nash W.E."/>
            <person name="Mardis E.R."/>
            <person name="Wilson R.K."/>
        </authorList>
    </citation>
    <scope>NUCLEOTIDE SEQUENCE [LARGE SCALE GENOMIC DNA]</scope>
    <source>
        <strain evidence="1 2">DSM 17393</strain>
    </source>
</reference>
<gene>
    <name evidence="1" type="ORF">BACINT_04380</name>
</gene>
<protein>
    <submittedName>
        <fullName evidence="1">Uncharacterized protein</fullName>
    </submittedName>
</protein>
<comment type="caution">
    <text evidence="1">The sequence shown here is derived from an EMBL/GenBank/DDBJ whole genome shotgun (WGS) entry which is preliminary data.</text>
</comment>